<keyword evidence="1" id="KW-0175">Coiled coil</keyword>
<sequence length="694" mass="80353">MTEYLILLKNGHYFMLKINAIKLEINTTRGLFGADLELGDGLNIIRGNNSTGKSTMFQAILYGLGLEELLGSKNANTMQYVLRDHVNYEEQEYEVTQSFVFLEFTNGEKTVTTKRSVVCQGREPQLVDVIEGAYLTEKENYNIRPMWVHDKGGASNELYGFHLFLQEFLGWELPEVTNSSGDESRLYIQQIAPSFILEQKAGWSHFLATMPYYNIKNAEGKSIEFLLDLDVTENEKAKRHLKIQKQIFKQKWQSIFEQAKNYAYRGAATLNGLEPTPSIINDVRNIYLSIIDEDKTYSIIDYVESLKVSYKALETSRLPNVGQNNDLNEVRLSDFTNYYNQLSLQLDMLLSEIALDKGQLENYEQQLGNISEDLRKNKDILKLNKLGANIEMSVANSTCPLCKSEINNSLLPEEIKETPMQLEENIKYLEAQRKMIGVYIEGQRKNIQDKENKFRLMQNKSLELKQNIRSLKRELISDERLPSEVEIEHRLSLRNKIMFYVKLIEDFDNFKNSILDLSQEWAALIGREKNLSSDFYSVEDRKKIADLESSFLNLLNFFHYSSQSGEHIRISMEKYLPVVETKIGDDKIKQYDIKYDSSGSDFVRAIWAYTCALKRVSDKHNTNYPRLLMLDEPQQQSASIEDFRILLTELSEYKDCQVLVFASFNNSDDDYTNSTKGLQFSLNKIEEKIIKPQK</sequence>
<feature type="coiled-coil region" evidence="1">
    <location>
        <begin position="346"/>
        <end position="380"/>
    </location>
</feature>
<organism evidence="2">
    <name type="scientific">termite gut metagenome</name>
    <dbReference type="NCBI Taxonomy" id="433724"/>
    <lineage>
        <taxon>unclassified sequences</taxon>
        <taxon>metagenomes</taxon>
        <taxon>organismal metagenomes</taxon>
    </lineage>
</organism>
<evidence type="ECO:0000313" key="2">
    <source>
        <dbReference type="EMBL" id="KAA6338979.1"/>
    </source>
</evidence>
<proteinExistence type="predicted"/>
<protein>
    <recommendedName>
        <fullName evidence="3">Rad50/SbcC-type AAA domain-containing protein</fullName>
    </recommendedName>
</protein>
<dbReference type="AlphaFoldDB" id="A0A5J4RYW2"/>
<accession>A0A5J4RYW2</accession>
<dbReference type="EMBL" id="SNRY01000573">
    <property type="protein sequence ID" value="KAA6338979.1"/>
    <property type="molecule type" value="Genomic_DNA"/>
</dbReference>
<evidence type="ECO:0008006" key="3">
    <source>
        <dbReference type="Google" id="ProtNLM"/>
    </source>
</evidence>
<comment type="caution">
    <text evidence="2">The sequence shown here is derived from an EMBL/GenBank/DDBJ whole genome shotgun (WGS) entry which is preliminary data.</text>
</comment>
<name>A0A5J4RYW2_9ZZZZ</name>
<evidence type="ECO:0000256" key="1">
    <source>
        <dbReference type="SAM" id="Coils"/>
    </source>
</evidence>
<dbReference type="InterPro" id="IPR027417">
    <property type="entry name" value="P-loop_NTPase"/>
</dbReference>
<gene>
    <name evidence="2" type="ORF">EZS27_013059</name>
</gene>
<reference evidence="2" key="1">
    <citation type="submission" date="2019-03" db="EMBL/GenBank/DDBJ databases">
        <title>Single cell metagenomics reveals metabolic interactions within the superorganism composed of flagellate Streblomastix strix and complex community of Bacteroidetes bacteria on its surface.</title>
        <authorList>
            <person name="Treitli S.C."/>
            <person name="Kolisko M."/>
            <person name="Husnik F."/>
            <person name="Keeling P."/>
            <person name="Hampl V."/>
        </authorList>
    </citation>
    <scope>NUCLEOTIDE SEQUENCE</scope>
    <source>
        <strain evidence="2">STM</strain>
    </source>
</reference>
<dbReference type="Gene3D" id="3.40.50.300">
    <property type="entry name" value="P-loop containing nucleotide triphosphate hydrolases"/>
    <property type="match status" value="1"/>
</dbReference>
<dbReference type="SUPFAM" id="SSF52540">
    <property type="entry name" value="P-loop containing nucleoside triphosphate hydrolases"/>
    <property type="match status" value="1"/>
</dbReference>
<feature type="coiled-coil region" evidence="1">
    <location>
        <begin position="440"/>
        <end position="474"/>
    </location>
</feature>